<dbReference type="PANTHER" id="PTHR31839">
    <property type="entry name" value="DEHYDRATION-RESPONSIVE ELEMENT-BINDING PROTEIN 1D"/>
    <property type="match status" value="1"/>
</dbReference>
<dbReference type="AlphaFoldDB" id="A0A453LD83"/>
<keyword evidence="3" id="KW-0346">Stress response</keyword>
<evidence type="ECO:0000259" key="8">
    <source>
        <dbReference type="PROSITE" id="PS51032"/>
    </source>
</evidence>
<keyword evidence="2" id="KW-0805">Transcription regulation</keyword>
<dbReference type="PANTHER" id="PTHR31839:SF78">
    <property type="entry name" value="AP2 DOMAIN CBF PROTEIN"/>
    <property type="match status" value="1"/>
</dbReference>
<reference evidence="9" key="3">
    <citation type="journal article" date="2017" name="Nature">
        <title>Genome sequence of the progenitor of the wheat D genome Aegilops tauschii.</title>
        <authorList>
            <person name="Luo M.C."/>
            <person name="Gu Y.Q."/>
            <person name="Puiu D."/>
            <person name="Wang H."/>
            <person name="Twardziok S.O."/>
            <person name="Deal K.R."/>
            <person name="Huo N."/>
            <person name="Zhu T."/>
            <person name="Wang L."/>
            <person name="Wang Y."/>
            <person name="McGuire P.E."/>
            <person name="Liu S."/>
            <person name="Long H."/>
            <person name="Ramasamy R.K."/>
            <person name="Rodriguez J.C."/>
            <person name="Van S.L."/>
            <person name="Yuan L."/>
            <person name="Wang Z."/>
            <person name="Xia Z."/>
            <person name="Xiao L."/>
            <person name="Anderson O.D."/>
            <person name="Ouyang S."/>
            <person name="Liang Y."/>
            <person name="Zimin A.V."/>
            <person name="Pertea G."/>
            <person name="Qi P."/>
            <person name="Bennetzen J.L."/>
            <person name="Dai X."/>
            <person name="Dawson M.W."/>
            <person name="Muller H.G."/>
            <person name="Kugler K."/>
            <person name="Rivarola-Duarte L."/>
            <person name="Spannagl M."/>
            <person name="Mayer K.F.X."/>
            <person name="Lu F.H."/>
            <person name="Bevan M.W."/>
            <person name="Leroy P."/>
            <person name="Li P."/>
            <person name="You F.M."/>
            <person name="Sun Q."/>
            <person name="Liu Z."/>
            <person name="Lyons E."/>
            <person name="Wicker T."/>
            <person name="Salzberg S.L."/>
            <person name="Devos K.M."/>
            <person name="Dvorak J."/>
        </authorList>
    </citation>
    <scope>NUCLEOTIDE SEQUENCE [LARGE SCALE GENOMIC DNA]</scope>
    <source>
        <strain evidence="9">cv. AL8/78</strain>
    </source>
</reference>
<evidence type="ECO:0000256" key="7">
    <source>
        <dbReference type="SAM" id="MobiDB-lite"/>
    </source>
</evidence>
<evidence type="ECO:0000256" key="1">
    <source>
        <dbReference type="ARBA" id="ARBA00004123"/>
    </source>
</evidence>
<evidence type="ECO:0000256" key="4">
    <source>
        <dbReference type="ARBA" id="ARBA00023125"/>
    </source>
</evidence>
<evidence type="ECO:0000256" key="2">
    <source>
        <dbReference type="ARBA" id="ARBA00023015"/>
    </source>
</evidence>
<evidence type="ECO:0000256" key="3">
    <source>
        <dbReference type="ARBA" id="ARBA00023016"/>
    </source>
</evidence>
<feature type="compositionally biased region" description="Low complexity" evidence="7">
    <location>
        <begin position="32"/>
        <end position="41"/>
    </location>
</feature>
<protein>
    <recommendedName>
        <fullName evidence="8">AP2/ERF domain-containing protein</fullName>
    </recommendedName>
</protein>
<keyword evidence="4" id="KW-0238">DNA-binding</keyword>
<feature type="region of interest" description="Disordered" evidence="7">
    <location>
        <begin position="32"/>
        <end position="71"/>
    </location>
</feature>
<reference evidence="10" key="2">
    <citation type="journal article" date="2017" name="Nat. Plants">
        <title>The Aegilops tauschii genome reveals multiple impacts of transposons.</title>
        <authorList>
            <person name="Zhao G."/>
            <person name="Zou C."/>
            <person name="Li K."/>
            <person name="Wang K."/>
            <person name="Li T."/>
            <person name="Gao L."/>
            <person name="Zhang X."/>
            <person name="Wang H."/>
            <person name="Yang Z."/>
            <person name="Liu X."/>
            <person name="Jiang W."/>
            <person name="Mao L."/>
            <person name="Kong X."/>
            <person name="Jiao Y."/>
            <person name="Jia J."/>
        </authorList>
    </citation>
    <scope>NUCLEOTIDE SEQUENCE [LARGE SCALE GENOMIC DNA]</scope>
    <source>
        <strain evidence="10">cv. AL8/78</strain>
    </source>
</reference>
<name>A0A453LD83_AEGTS</name>
<keyword evidence="10" id="KW-1185">Reference proteome</keyword>
<dbReference type="EnsemblPlants" id="AET5Gv20720400.1">
    <property type="protein sequence ID" value="AET5Gv20720400.1"/>
    <property type="gene ID" value="AET5Gv20720400"/>
</dbReference>
<dbReference type="Proteomes" id="UP000015105">
    <property type="component" value="Chromosome 5D"/>
</dbReference>
<dbReference type="InterPro" id="IPR045277">
    <property type="entry name" value="DRE1A-I"/>
</dbReference>
<reference evidence="9" key="4">
    <citation type="submission" date="2019-03" db="UniProtKB">
        <authorList>
            <consortium name="EnsemblPlants"/>
        </authorList>
    </citation>
    <scope>IDENTIFICATION</scope>
</reference>
<sequence length="99" mass="10929">SSHSTRTPVAVALQQKQSALRQQAMDTAIDSWISSPSSSTSGHEHGEVVPVWSPAAKRPAGRTKFKETRHPVYRGVRRRGSAGRWVCEVRVPGKRGERL</sequence>
<evidence type="ECO:0000256" key="6">
    <source>
        <dbReference type="ARBA" id="ARBA00023242"/>
    </source>
</evidence>
<dbReference type="GO" id="GO:0005634">
    <property type="term" value="C:nucleus"/>
    <property type="evidence" value="ECO:0007669"/>
    <property type="project" value="UniProtKB-SubCell"/>
</dbReference>
<dbReference type="PROSITE" id="PS51032">
    <property type="entry name" value="AP2_ERF"/>
    <property type="match status" value="1"/>
</dbReference>
<keyword evidence="6" id="KW-0539">Nucleus</keyword>
<keyword evidence="5" id="KW-0804">Transcription</keyword>
<evidence type="ECO:0000256" key="5">
    <source>
        <dbReference type="ARBA" id="ARBA00023163"/>
    </source>
</evidence>
<evidence type="ECO:0000313" key="9">
    <source>
        <dbReference type="EnsemblPlants" id="AET5Gv20720400.1"/>
    </source>
</evidence>
<dbReference type="GO" id="GO:0003677">
    <property type="term" value="F:DNA binding"/>
    <property type="evidence" value="ECO:0007669"/>
    <property type="project" value="UniProtKB-KW"/>
</dbReference>
<dbReference type="InterPro" id="IPR001471">
    <property type="entry name" value="AP2/ERF_dom"/>
</dbReference>
<reference evidence="9" key="5">
    <citation type="journal article" date="2021" name="G3 (Bethesda)">
        <title>Aegilops tauschii genome assembly Aet v5.0 features greater sequence contiguity and improved annotation.</title>
        <authorList>
            <person name="Wang L."/>
            <person name="Zhu T."/>
            <person name="Rodriguez J.C."/>
            <person name="Deal K.R."/>
            <person name="Dubcovsky J."/>
            <person name="McGuire P.E."/>
            <person name="Lux T."/>
            <person name="Spannagl M."/>
            <person name="Mayer K.F.X."/>
            <person name="Baldrich P."/>
            <person name="Meyers B.C."/>
            <person name="Huo N."/>
            <person name="Gu Y.Q."/>
            <person name="Zhou H."/>
            <person name="Devos K.M."/>
            <person name="Bennetzen J.L."/>
            <person name="Unver T."/>
            <person name="Budak H."/>
            <person name="Gulick P.J."/>
            <person name="Galiba G."/>
            <person name="Kalapos B."/>
            <person name="Nelson D.R."/>
            <person name="Li P."/>
            <person name="You F.M."/>
            <person name="Luo M.C."/>
            <person name="Dvorak J."/>
        </authorList>
    </citation>
    <scope>NUCLEOTIDE SEQUENCE [LARGE SCALE GENOMIC DNA]</scope>
    <source>
        <strain evidence="9">cv. AL8/78</strain>
    </source>
</reference>
<comment type="subcellular location">
    <subcellularLocation>
        <location evidence="1">Nucleus</location>
    </subcellularLocation>
</comment>
<feature type="domain" description="AP2/ERF" evidence="8">
    <location>
        <begin position="72"/>
        <end position="99"/>
    </location>
</feature>
<dbReference type="GO" id="GO:0003700">
    <property type="term" value="F:DNA-binding transcription factor activity"/>
    <property type="evidence" value="ECO:0007669"/>
    <property type="project" value="InterPro"/>
</dbReference>
<accession>A0A453LD83</accession>
<organism evidence="9 10">
    <name type="scientific">Aegilops tauschii subsp. strangulata</name>
    <name type="common">Goatgrass</name>
    <dbReference type="NCBI Taxonomy" id="200361"/>
    <lineage>
        <taxon>Eukaryota</taxon>
        <taxon>Viridiplantae</taxon>
        <taxon>Streptophyta</taxon>
        <taxon>Embryophyta</taxon>
        <taxon>Tracheophyta</taxon>
        <taxon>Spermatophyta</taxon>
        <taxon>Magnoliopsida</taxon>
        <taxon>Liliopsida</taxon>
        <taxon>Poales</taxon>
        <taxon>Poaceae</taxon>
        <taxon>BOP clade</taxon>
        <taxon>Pooideae</taxon>
        <taxon>Triticodae</taxon>
        <taxon>Triticeae</taxon>
        <taxon>Triticinae</taxon>
        <taxon>Aegilops</taxon>
    </lineage>
</organism>
<proteinExistence type="predicted"/>
<reference evidence="10" key="1">
    <citation type="journal article" date="2014" name="Science">
        <title>Ancient hybridizations among the ancestral genomes of bread wheat.</title>
        <authorList>
            <consortium name="International Wheat Genome Sequencing Consortium,"/>
            <person name="Marcussen T."/>
            <person name="Sandve S.R."/>
            <person name="Heier L."/>
            <person name="Spannagl M."/>
            <person name="Pfeifer M."/>
            <person name="Jakobsen K.S."/>
            <person name="Wulff B.B."/>
            <person name="Steuernagel B."/>
            <person name="Mayer K.F."/>
            <person name="Olsen O.A."/>
        </authorList>
    </citation>
    <scope>NUCLEOTIDE SEQUENCE [LARGE SCALE GENOMIC DNA]</scope>
    <source>
        <strain evidence="10">cv. AL8/78</strain>
    </source>
</reference>
<evidence type="ECO:0000313" key="10">
    <source>
        <dbReference type="Proteomes" id="UP000015105"/>
    </source>
</evidence>
<dbReference type="Gramene" id="AET5Gv20720400.1">
    <property type="protein sequence ID" value="AET5Gv20720400.1"/>
    <property type="gene ID" value="AET5Gv20720400"/>
</dbReference>